<evidence type="ECO:0000313" key="1">
    <source>
        <dbReference type="EMBL" id="JAH42756.1"/>
    </source>
</evidence>
<organism evidence="1">
    <name type="scientific">Anguilla anguilla</name>
    <name type="common">European freshwater eel</name>
    <name type="synonym">Muraena anguilla</name>
    <dbReference type="NCBI Taxonomy" id="7936"/>
    <lineage>
        <taxon>Eukaryota</taxon>
        <taxon>Metazoa</taxon>
        <taxon>Chordata</taxon>
        <taxon>Craniata</taxon>
        <taxon>Vertebrata</taxon>
        <taxon>Euteleostomi</taxon>
        <taxon>Actinopterygii</taxon>
        <taxon>Neopterygii</taxon>
        <taxon>Teleostei</taxon>
        <taxon>Anguilliformes</taxon>
        <taxon>Anguillidae</taxon>
        <taxon>Anguilla</taxon>
    </lineage>
</organism>
<accession>A0A0E9SN81</accession>
<dbReference type="EMBL" id="GBXM01065821">
    <property type="protein sequence ID" value="JAH42756.1"/>
    <property type="molecule type" value="Transcribed_RNA"/>
</dbReference>
<sequence>MNRTLCFMCSVHLWKQKTYRNNGPEPFQQAGPF</sequence>
<dbReference type="AlphaFoldDB" id="A0A0E9SN81"/>
<reference evidence="1" key="1">
    <citation type="submission" date="2014-11" db="EMBL/GenBank/DDBJ databases">
        <authorList>
            <person name="Amaro Gonzalez C."/>
        </authorList>
    </citation>
    <scope>NUCLEOTIDE SEQUENCE</scope>
</reference>
<protein>
    <submittedName>
        <fullName evidence="1">Uncharacterized protein</fullName>
    </submittedName>
</protein>
<name>A0A0E9SN81_ANGAN</name>
<proteinExistence type="predicted"/>
<reference evidence="1" key="2">
    <citation type="journal article" date="2015" name="Fish Shellfish Immunol.">
        <title>Early steps in the European eel (Anguilla anguilla)-Vibrio vulnificus interaction in the gills: Role of the RtxA13 toxin.</title>
        <authorList>
            <person name="Callol A."/>
            <person name="Pajuelo D."/>
            <person name="Ebbesson L."/>
            <person name="Teles M."/>
            <person name="MacKenzie S."/>
            <person name="Amaro C."/>
        </authorList>
    </citation>
    <scope>NUCLEOTIDE SEQUENCE</scope>
</reference>